<dbReference type="GO" id="GO:0043027">
    <property type="term" value="F:cysteine-type endopeptidase inhibitor activity involved in apoptotic process"/>
    <property type="evidence" value="ECO:0007669"/>
    <property type="project" value="TreeGrafter"/>
</dbReference>
<keyword evidence="1" id="KW-0053">Apoptosis</keyword>
<dbReference type="SUPFAM" id="SSF57924">
    <property type="entry name" value="Inhibitor of apoptosis (IAP) repeat"/>
    <property type="match status" value="3"/>
</dbReference>
<dbReference type="FunFam" id="1.10.1170.10:FF:000003">
    <property type="entry name" value="E3 ubiquitin-protein ligase XIAP"/>
    <property type="match status" value="1"/>
</dbReference>
<dbReference type="Pfam" id="PF00653">
    <property type="entry name" value="BIR"/>
    <property type="match status" value="3"/>
</dbReference>
<dbReference type="SMART" id="SM00238">
    <property type="entry name" value="BIR"/>
    <property type="match status" value="3"/>
</dbReference>
<evidence type="ECO:0000256" key="1">
    <source>
        <dbReference type="ARBA" id="ARBA00022703"/>
    </source>
</evidence>
<dbReference type="PANTHER" id="PTHR10044:SF139">
    <property type="entry name" value="DEATH-ASSOCIATED INHIBITOR OF APOPTOSIS 2"/>
    <property type="match status" value="1"/>
</dbReference>
<dbReference type="PANTHER" id="PTHR10044">
    <property type="entry name" value="INHIBITOR OF APOPTOSIS"/>
    <property type="match status" value="1"/>
</dbReference>
<accession>A0A9C7BND3</accession>
<dbReference type="PROSITE" id="PS50143">
    <property type="entry name" value="BIR_REPEAT_2"/>
    <property type="match status" value="3"/>
</dbReference>
<dbReference type="PROSITE" id="PS01282">
    <property type="entry name" value="BIR_REPEAT_1"/>
    <property type="match status" value="1"/>
</dbReference>
<dbReference type="InterPro" id="IPR050784">
    <property type="entry name" value="IAP"/>
</dbReference>
<evidence type="ECO:0000313" key="2">
    <source>
        <dbReference type="EMBL" id="BDT62940.1"/>
    </source>
</evidence>
<dbReference type="GO" id="GO:0051726">
    <property type="term" value="P:regulation of cell cycle"/>
    <property type="evidence" value="ECO:0007669"/>
    <property type="project" value="TreeGrafter"/>
</dbReference>
<proteinExistence type="predicted"/>
<dbReference type="EMBL" id="LC738879">
    <property type="protein sequence ID" value="BDT62940.1"/>
    <property type="molecule type" value="Genomic_DNA"/>
</dbReference>
<dbReference type="CDD" id="cd00022">
    <property type="entry name" value="BIR"/>
    <property type="match status" value="1"/>
</dbReference>
<name>A0A9C7BND3_9VIRU</name>
<dbReference type="Gene3D" id="1.10.1170.10">
    <property type="entry name" value="Inhibitor Of Apoptosis Protein (2mihbC-IAP-1), Chain A"/>
    <property type="match status" value="3"/>
</dbReference>
<sequence>MCKIIKSSENSSLDNEQCRLNTFKECNLAINKRLLAKTGFRYIDYSIKCFNCDFEPANNKIWTLDDLTKEHQEKTPLCSFAQNLRIVKQKFSKAFYSFDYLKFEIKRLETFMDCPISWKKKEELAANGFYYLRTNDDLVACVFCDGILNDYKDREDYHEAYFPHCPFIRGEPIANIPIWYSQILDRSANCDNILSQNRALDQTMPRDINGIYTCQIISKSPIISIFFQRDKFKSIDINAYYKDKKKQNSNKQMRMATYKNWPTTTTLQEPSVLAEAGFYYCGVSDHVRCFTCGNGLHNWEHIDDPWVEHAKWYPDCEYIKGEKGYEFINNIHQNRIYVAEPCFSSIVIFNSNRNMNITYIPDMDKLMNLDIIKFLIKYNLFQKNLIKSVLYDQLLQIGRPYLNTPSWIDALYNKVLEKHMEKEENKKITVFSKNYNNEK</sequence>
<reference evidence="2" key="1">
    <citation type="submission" date="2022-10" db="EMBL/GenBank/DDBJ databases">
        <title>Genome sequences of endogenous nimaviruses in decapod crustaceans.</title>
        <authorList>
            <person name="Kawato S."/>
            <person name="Nozaki R."/>
            <person name="Kondo H."/>
            <person name="Hirono I."/>
        </authorList>
    </citation>
    <scope>NUCLEOTIDE SEQUENCE</scope>
    <source>
        <strain evidence="2">Ube2021</strain>
    </source>
</reference>
<protein>
    <submittedName>
        <fullName evidence="2">Baculoviral IAP repeat-containing protein</fullName>
    </submittedName>
</protein>
<organism evidence="2">
    <name type="scientific">Trachysalambria curvirostris majanivirus</name>
    <dbReference type="NCBI Taxonomy" id="2984281"/>
    <lineage>
        <taxon>Viruses</taxon>
        <taxon>Viruses incertae sedis</taxon>
        <taxon>Naldaviricetes</taxon>
        <taxon>Nimaviridae</taxon>
    </lineage>
</organism>
<dbReference type="InterPro" id="IPR001370">
    <property type="entry name" value="BIR_rpt"/>
</dbReference>